<protein>
    <submittedName>
        <fullName evidence="1">Uncharacterized protein</fullName>
    </submittedName>
</protein>
<reference evidence="1 2" key="1">
    <citation type="journal article" date="2019" name="Microbiol. Resour. Announc.">
        <title>Complete Genome Sequence of Halomonas sulfidaeris Strain Esulfide1 Isolated from a Metal Sulfide Rock at a Depth of 2,200 Meters, Obtained Using Nanopore Sequencing.</title>
        <authorList>
            <person name="Saito M."/>
            <person name="Nishigata A."/>
            <person name="Galipon J."/>
            <person name="Arakawa K."/>
        </authorList>
    </citation>
    <scope>NUCLEOTIDE SEQUENCE [LARGE SCALE GENOMIC DNA]</scope>
    <source>
        <strain evidence="1 2">ATCC BAA-803</strain>
    </source>
</reference>
<dbReference type="Proteomes" id="UP000320231">
    <property type="component" value="Chromosome"/>
</dbReference>
<organism evidence="1 2">
    <name type="scientific">Vreelandella sulfidaeris</name>
    <dbReference type="NCBI Taxonomy" id="115553"/>
    <lineage>
        <taxon>Bacteria</taxon>
        <taxon>Pseudomonadati</taxon>
        <taxon>Pseudomonadota</taxon>
        <taxon>Gammaproteobacteria</taxon>
        <taxon>Oceanospirillales</taxon>
        <taxon>Halomonadaceae</taxon>
        <taxon>Vreelandella</taxon>
    </lineage>
</organism>
<dbReference type="KEGG" id="hsr:HSBAA_47050"/>
<gene>
    <name evidence="1" type="ORF">HSBAA_47050</name>
</gene>
<name>A0A455UGS0_9GAMM</name>
<evidence type="ECO:0000313" key="2">
    <source>
        <dbReference type="Proteomes" id="UP000320231"/>
    </source>
</evidence>
<accession>A0A455UGS0</accession>
<dbReference type="AlphaFoldDB" id="A0A455UGS0"/>
<evidence type="ECO:0000313" key="1">
    <source>
        <dbReference type="EMBL" id="BBI63399.1"/>
    </source>
</evidence>
<sequence>MYKGGREKIAFFENNTYLSKAGNSADAPELIRNIYNYFRNDMLFVGLNQQVNMPEWTENTQNIQKYQAYYLKWIQV</sequence>
<dbReference type="EMBL" id="AP019514">
    <property type="protein sequence ID" value="BBI63399.1"/>
    <property type="molecule type" value="Genomic_DNA"/>
</dbReference>
<proteinExistence type="predicted"/>